<dbReference type="Gene3D" id="1.10.220.150">
    <property type="entry name" value="Arf GTPase activating protein"/>
    <property type="match status" value="1"/>
</dbReference>
<evidence type="ECO:0000256" key="4">
    <source>
        <dbReference type="ARBA" id="ARBA00022833"/>
    </source>
</evidence>
<dbReference type="InterPro" id="IPR001164">
    <property type="entry name" value="ArfGAP_dom"/>
</dbReference>
<feature type="compositionally biased region" description="Polar residues" evidence="6">
    <location>
        <begin position="370"/>
        <end position="380"/>
    </location>
</feature>
<organism evidence="8 9">
    <name type="scientific">Cronartium quercuum f. sp. fusiforme G11</name>
    <dbReference type="NCBI Taxonomy" id="708437"/>
    <lineage>
        <taxon>Eukaryota</taxon>
        <taxon>Fungi</taxon>
        <taxon>Dikarya</taxon>
        <taxon>Basidiomycota</taxon>
        <taxon>Pucciniomycotina</taxon>
        <taxon>Pucciniomycetes</taxon>
        <taxon>Pucciniales</taxon>
        <taxon>Coleosporiaceae</taxon>
        <taxon>Cronartium</taxon>
    </lineage>
</organism>
<dbReference type="SUPFAM" id="SSF57863">
    <property type="entry name" value="ArfGap/RecO-like zinc finger"/>
    <property type="match status" value="1"/>
</dbReference>
<keyword evidence="2" id="KW-0479">Metal-binding</keyword>
<accession>A0A9P6NBQ5</accession>
<keyword evidence="9" id="KW-1185">Reference proteome</keyword>
<evidence type="ECO:0000259" key="7">
    <source>
        <dbReference type="PROSITE" id="PS50115"/>
    </source>
</evidence>
<dbReference type="GO" id="GO:0000139">
    <property type="term" value="C:Golgi membrane"/>
    <property type="evidence" value="ECO:0007669"/>
    <property type="project" value="TreeGrafter"/>
</dbReference>
<dbReference type="InterPro" id="IPR037278">
    <property type="entry name" value="ARFGAP/RecO"/>
</dbReference>
<evidence type="ECO:0000256" key="3">
    <source>
        <dbReference type="ARBA" id="ARBA00022771"/>
    </source>
</evidence>
<evidence type="ECO:0000256" key="2">
    <source>
        <dbReference type="ARBA" id="ARBA00022723"/>
    </source>
</evidence>
<dbReference type="GO" id="GO:0030100">
    <property type="term" value="P:regulation of endocytosis"/>
    <property type="evidence" value="ECO:0007669"/>
    <property type="project" value="TreeGrafter"/>
</dbReference>
<keyword evidence="1" id="KW-0343">GTPase activation</keyword>
<dbReference type="GO" id="GO:0032012">
    <property type="term" value="P:regulation of ARF protein signal transduction"/>
    <property type="evidence" value="ECO:0007669"/>
    <property type="project" value="TreeGrafter"/>
</dbReference>
<dbReference type="Proteomes" id="UP000886653">
    <property type="component" value="Unassembled WGS sequence"/>
</dbReference>
<keyword evidence="3 5" id="KW-0863">Zinc-finger</keyword>
<evidence type="ECO:0000256" key="1">
    <source>
        <dbReference type="ARBA" id="ARBA00022468"/>
    </source>
</evidence>
<evidence type="ECO:0000313" key="8">
    <source>
        <dbReference type="EMBL" id="KAG0141347.1"/>
    </source>
</evidence>
<dbReference type="PRINTS" id="PR00405">
    <property type="entry name" value="REVINTRACTNG"/>
</dbReference>
<dbReference type="CDD" id="cd08830">
    <property type="entry name" value="ArfGap_ArfGap1"/>
    <property type="match status" value="1"/>
</dbReference>
<evidence type="ECO:0000256" key="5">
    <source>
        <dbReference type="PROSITE-ProRule" id="PRU00288"/>
    </source>
</evidence>
<dbReference type="InterPro" id="IPR038508">
    <property type="entry name" value="ArfGAP_dom_sf"/>
</dbReference>
<dbReference type="OrthoDB" id="983479at2759"/>
<dbReference type="PROSITE" id="PS50115">
    <property type="entry name" value="ARFGAP"/>
    <property type="match status" value="1"/>
</dbReference>
<evidence type="ECO:0000313" key="9">
    <source>
        <dbReference type="Proteomes" id="UP000886653"/>
    </source>
</evidence>
<feature type="region of interest" description="Disordered" evidence="6">
    <location>
        <begin position="121"/>
        <end position="163"/>
    </location>
</feature>
<feature type="region of interest" description="Disordered" evidence="6">
    <location>
        <begin position="370"/>
        <end position="411"/>
    </location>
</feature>
<dbReference type="PANTHER" id="PTHR46395:SF1">
    <property type="entry name" value="ADP-RIBOSYLATION FACTOR GTPASE-ACTIVATING PROTEIN 1"/>
    <property type="match status" value="1"/>
</dbReference>
<gene>
    <name evidence="8" type="ORF">CROQUDRAFT_51838</name>
</gene>
<comment type="caution">
    <text evidence="8">The sequence shown here is derived from an EMBL/GenBank/DDBJ whole genome shotgun (WGS) entry which is preliminary data.</text>
</comment>
<dbReference type="GO" id="GO:0008270">
    <property type="term" value="F:zinc ion binding"/>
    <property type="evidence" value="ECO:0007669"/>
    <property type="project" value="UniProtKB-KW"/>
</dbReference>
<sequence>MVHEHQEILASLAQEPENKLCADCLAPAPQWASVSYGIFICLNCSGTHRSLGVHLSFVRSITLDKWTASQVEKMRLGGNGRWKRWCEESEGYSDQMGIQKLYNTHLAAMYRDKLSAELENRPWTPADTPQPTPIEAAPEQVRKPRTGASAGLVGRGGQQQRKEENEGYFATLGSANASRSENLPPSQGGKYVGFGSSPTTGSSAPTLELDGSWAEGGLRKGWGLLSSTIASINENVVKPASEKVADPELQSQVWSMAERFQRTVIDVTKVGSGYAAEGLKVASEQARAHGYDLGKLGADQLENFSRTGSEAGEYRAIGADDHDHDDDEGGYDHLDQFRDVGDGYVALAGGQEANWGAVAPLTAARLKSKQASSIATTANVSPGGGSAQPQSSSATKAGGKTKKADDGWDDW</sequence>
<evidence type="ECO:0000256" key="6">
    <source>
        <dbReference type="SAM" id="MobiDB-lite"/>
    </source>
</evidence>
<reference evidence="8" key="1">
    <citation type="submission" date="2013-11" db="EMBL/GenBank/DDBJ databases">
        <title>Genome sequence of the fusiform rust pathogen reveals effectors for host alternation and coevolution with pine.</title>
        <authorList>
            <consortium name="DOE Joint Genome Institute"/>
            <person name="Smith K."/>
            <person name="Pendleton A."/>
            <person name="Kubisiak T."/>
            <person name="Anderson C."/>
            <person name="Salamov A."/>
            <person name="Aerts A."/>
            <person name="Riley R."/>
            <person name="Clum A."/>
            <person name="Lindquist E."/>
            <person name="Ence D."/>
            <person name="Campbell M."/>
            <person name="Kronenberg Z."/>
            <person name="Feau N."/>
            <person name="Dhillon B."/>
            <person name="Hamelin R."/>
            <person name="Burleigh J."/>
            <person name="Smith J."/>
            <person name="Yandell M."/>
            <person name="Nelson C."/>
            <person name="Grigoriev I."/>
            <person name="Davis J."/>
        </authorList>
    </citation>
    <scope>NUCLEOTIDE SEQUENCE</scope>
    <source>
        <strain evidence="8">G11</strain>
    </source>
</reference>
<dbReference type="FunFam" id="1.10.220.150:FF:000014">
    <property type="entry name" value="ADP-ribosylation factor GTPase-activating protein"/>
    <property type="match status" value="1"/>
</dbReference>
<feature type="compositionally biased region" description="Basic and acidic residues" evidence="6">
    <location>
        <begin position="402"/>
        <end position="411"/>
    </location>
</feature>
<keyword evidence="4" id="KW-0862">Zinc</keyword>
<dbReference type="PANTHER" id="PTHR46395">
    <property type="entry name" value="ADP-RIBOSYLATION FACTOR GTPASE-ACTIVATING PROTEIN 1"/>
    <property type="match status" value="1"/>
</dbReference>
<name>A0A9P6NBQ5_9BASI</name>
<dbReference type="GO" id="GO:0005096">
    <property type="term" value="F:GTPase activator activity"/>
    <property type="evidence" value="ECO:0007669"/>
    <property type="project" value="UniProtKB-KW"/>
</dbReference>
<protein>
    <recommendedName>
        <fullName evidence="7">Arf-GAP domain-containing protein</fullName>
    </recommendedName>
</protein>
<dbReference type="AlphaFoldDB" id="A0A9P6NBQ5"/>
<feature type="compositionally biased region" description="Low complexity" evidence="6">
    <location>
        <begin position="387"/>
        <end position="398"/>
    </location>
</feature>
<feature type="domain" description="Arf-GAP" evidence="7">
    <location>
        <begin position="6"/>
        <end position="123"/>
    </location>
</feature>
<dbReference type="SMART" id="SM00105">
    <property type="entry name" value="ArfGap"/>
    <property type="match status" value="1"/>
</dbReference>
<dbReference type="Pfam" id="PF01412">
    <property type="entry name" value="ArfGap"/>
    <property type="match status" value="1"/>
</dbReference>
<proteinExistence type="predicted"/>
<dbReference type="EMBL" id="MU167390">
    <property type="protein sequence ID" value="KAG0141347.1"/>
    <property type="molecule type" value="Genomic_DNA"/>
</dbReference>